<keyword evidence="5 7" id="KW-0472">Membrane</keyword>
<feature type="transmembrane region" description="Helical" evidence="7">
    <location>
        <begin position="129"/>
        <end position="155"/>
    </location>
</feature>
<evidence type="ECO:0000256" key="3">
    <source>
        <dbReference type="ARBA" id="ARBA00022692"/>
    </source>
</evidence>
<evidence type="ECO:0000256" key="1">
    <source>
        <dbReference type="ARBA" id="ARBA00004141"/>
    </source>
</evidence>
<comment type="subcellular location">
    <subcellularLocation>
        <location evidence="1">Membrane</location>
        <topology evidence="1">Multi-pass membrane protein</topology>
    </subcellularLocation>
</comment>
<dbReference type="Proteomes" id="UP001271007">
    <property type="component" value="Unassembled WGS sequence"/>
</dbReference>
<dbReference type="InterPro" id="IPR051633">
    <property type="entry name" value="AceTr"/>
</dbReference>
<comment type="similarity">
    <text evidence="2">Belongs to the acetate uptake transporter (AceTr) (TC 2.A.96) family.</text>
</comment>
<evidence type="ECO:0000256" key="5">
    <source>
        <dbReference type="ARBA" id="ARBA00023136"/>
    </source>
</evidence>
<feature type="transmembrane region" description="Helical" evidence="7">
    <location>
        <begin position="71"/>
        <end position="89"/>
    </location>
</feature>
<keyword evidence="4 7" id="KW-1133">Transmembrane helix</keyword>
<evidence type="ECO:0000256" key="7">
    <source>
        <dbReference type="SAM" id="Phobius"/>
    </source>
</evidence>
<sequence length="288" mass="30263">MSGEHHGQAGGPPLEKDFSNDSNHDADDALRKIRTTGSLSISPELFEKIYLSPQNKVAGELRKTVGNPTPFALVGFLLSLTPLSCEIMGWRGASATGASGIGVYLAFGGILMTLGSIGEWILGNTFPCVVFGSFGSFWFAFGITLIPSTGSYGAFSPNPNNPALGLETAGFNSGWAFFQVFMGVLCLVYAICALRTNLVLFLILFMLVPTFGCLAGAYWHLAQGNAAAAAAPTIAGGACAFVVCMLGWYIFAAILLAAVDFPLSLPVGDLSHIIKGASEKKKSQDDMA</sequence>
<dbReference type="GO" id="GO:0005886">
    <property type="term" value="C:plasma membrane"/>
    <property type="evidence" value="ECO:0007669"/>
    <property type="project" value="TreeGrafter"/>
</dbReference>
<evidence type="ECO:0000313" key="8">
    <source>
        <dbReference type="EMBL" id="KAK3049906.1"/>
    </source>
</evidence>
<dbReference type="PANTHER" id="PTHR31123">
    <property type="entry name" value="ACCUMULATION OF DYADS PROTEIN 2-RELATED"/>
    <property type="match status" value="1"/>
</dbReference>
<accession>A0AAJ0DGV6</accession>
<evidence type="ECO:0000313" key="9">
    <source>
        <dbReference type="Proteomes" id="UP001271007"/>
    </source>
</evidence>
<name>A0AAJ0DGV6_9PEZI</name>
<evidence type="ECO:0008006" key="10">
    <source>
        <dbReference type="Google" id="ProtNLM"/>
    </source>
</evidence>
<evidence type="ECO:0000256" key="6">
    <source>
        <dbReference type="SAM" id="MobiDB-lite"/>
    </source>
</evidence>
<feature type="transmembrane region" description="Helical" evidence="7">
    <location>
        <begin position="233"/>
        <end position="259"/>
    </location>
</feature>
<feature type="transmembrane region" description="Helical" evidence="7">
    <location>
        <begin position="199"/>
        <end position="221"/>
    </location>
</feature>
<reference evidence="8" key="1">
    <citation type="submission" date="2023-04" db="EMBL/GenBank/DDBJ databases">
        <title>Black Yeasts Isolated from many extreme environments.</title>
        <authorList>
            <person name="Coleine C."/>
            <person name="Stajich J.E."/>
            <person name="Selbmann L."/>
        </authorList>
    </citation>
    <scope>NUCLEOTIDE SEQUENCE</scope>
    <source>
        <strain evidence="8">CCFEE 5312</strain>
    </source>
</reference>
<dbReference type="PANTHER" id="PTHR31123:SF4">
    <property type="entry name" value="PROTEIN ALCS"/>
    <property type="match status" value="1"/>
</dbReference>
<feature type="transmembrane region" description="Helical" evidence="7">
    <location>
        <begin position="101"/>
        <end position="122"/>
    </location>
</feature>
<organism evidence="8 9">
    <name type="scientific">Extremus antarcticus</name>
    <dbReference type="NCBI Taxonomy" id="702011"/>
    <lineage>
        <taxon>Eukaryota</taxon>
        <taxon>Fungi</taxon>
        <taxon>Dikarya</taxon>
        <taxon>Ascomycota</taxon>
        <taxon>Pezizomycotina</taxon>
        <taxon>Dothideomycetes</taxon>
        <taxon>Dothideomycetidae</taxon>
        <taxon>Mycosphaerellales</taxon>
        <taxon>Extremaceae</taxon>
        <taxon>Extremus</taxon>
    </lineage>
</organism>
<keyword evidence="9" id="KW-1185">Reference proteome</keyword>
<protein>
    <recommendedName>
        <fullName evidence="10">GPR1/FUN34/YaaH-class plasma membrane protein</fullName>
    </recommendedName>
</protein>
<feature type="transmembrane region" description="Helical" evidence="7">
    <location>
        <begin position="175"/>
        <end position="192"/>
    </location>
</feature>
<keyword evidence="3 7" id="KW-0812">Transmembrane</keyword>
<dbReference type="Pfam" id="PF01184">
    <property type="entry name" value="Gpr1_Fun34_YaaH"/>
    <property type="match status" value="1"/>
</dbReference>
<dbReference type="EMBL" id="JAWDJX010000036">
    <property type="protein sequence ID" value="KAK3049906.1"/>
    <property type="molecule type" value="Genomic_DNA"/>
</dbReference>
<comment type="caution">
    <text evidence="8">The sequence shown here is derived from an EMBL/GenBank/DDBJ whole genome shotgun (WGS) entry which is preliminary data.</text>
</comment>
<feature type="region of interest" description="Disordered" evidence="6">
    <location>
        <begin position="1"/>
        <end position="22"/>
    </location>
</feature>
<gene>
    <name evidence="8" type="ORF">LTR09_008826</name>
</gene>
<dbReference type="InterPro" id="IPR000791">
    <property type="entry name" value="Gpr1/Fun34/SatP-like"/>
</dbReference>
<dbReference type="AlphaFoldDB" id="A0AAJ0DGV6"/>
<evidence type="ECO:0000256" key="4">
    <source>
        <dbReference type="ARBA" id="ARBA00022989"/>
    </source>
</evidence>
<dbReference type="GO" id="GO:0015123">
    <property type="term" value="F:acetate transmembrane transporter activity"/>
    <property type="evidence" value="ECO:0007669"/>
    <property type="project" value="TreeGrafter"/>
</dbReference>
<proteinExistence type="inferred from homology"/>
<evidence type="ECO:0000256" key="2">
    <source>
        <dbReference type="ARBA" id="ARBA00005587"/>
    </source>
</evidence>